<feature type="domain" description="4'-phosphopantetheinyl transferase N-terminal" evidence="3">
    <location>
        <begin position="53"/>
        <end position="119"/>
    </location>
</feature>
<sequence length="249" mass="26844">MRQFVALSRRRVIEERAVAATESARLIGRILPSGVAAAELLAYPEDLKPHPGEEHLITKAVEKRRRDFIGARYCARQALAQLGEPAVAIGKADDGAPVWPRGIVGSLTHTEGYKAAVLAHKLRFRSVGIDAEPHAELPDGVLDSVSLPAEREWLAAALPGTGLHLDRLLFCAKEATYKTWRPLTGRWLGFEDAHITFTVDEESGGSGGGTFHSELLIPGNTTDGGSPLKSFDGRWIVADGLILTAIVEA</sequence>
<keyword evidence="1 4" id="KW-0808">Transferase</keyword>
<dbReference type="Pfam" id="PF17837">
    <property type="entry name" value="4PPT_N"/>
    <property type="match status" value="1"/>
</dbReference>
<evidence type="ECO:0000313" key="5">
    <source>
        <dbReference type="Proteomes" id="UP000602198"/>
    </source>
</evidence>
<protein>
    <submittedName>
        <fullName evidence="4">4'-phosphopantetheinyl transferase superfamily protein</fullName>
    </submittedName>
</protein>
<reference evidence="4 5" key="1">
    <citation type="submission" date="2021-01" db="EMBL/GenBank/DDBJ databases">
        <title>WGS of actinomycetes isolated from Thailand.</title>
        <authorList>
            <person name="Thawai C."/>
        </authorList>
    </citation>
    <scope>NUCLEOTIDE SEQUENCE [LARGE SCALE GENOMIC DNA]</scope>
    <source>
        <strain evidence="4 5">LPG 2</strain>
    </source>
</reference>
<dbReference type="GO" id="GO:0016740">
    <property type="term" value="F:transferase activity"/>
    <property type="evidence" value="ECO:0007669"/>
    <property type="project" value="UniProtKB-KW"/>
</dbReference>
<dbReference type="SUPFAM" id="SSF56214">
    <property type="entry name" value="4'-phosphopantetheinyl transferase"/>
    <property type="match status" value="1"/>
</dbReference>
<proteinExistence type="predicted"/>
<dbReference type="NCBIfam" id="NF042923">
    <property type="entry name" value="4PPT_Npt"/>
    <property type="match status" value="1"/>
</dbReference>
<evidence type="ECO:0000256" key="1">
    <source>
        <dbReference type="ARBA" id="ARBA00022679"/>
    </source>
</evidence>
<dbReference type="InterPro" id="IPR037143">
    <property type="entry name" value="4-PPantetheinyl_Trfase_dom_sf"/>
</dbReference>
<evidence type="ECO:0000313" key="4">
    <source>
        <dbReference type="EMBL" id="MBL1078758.1"/>
    </source>
</evidence>
<keyword evidence="5" id="KW-1185">Reference proteome</keyword>
<dbReference type="PANTHER" id="PTHR38096:SF1">
    <property type="entry name" value="ENTEROBACTIN SYNTHASE COMPONENT D"/>
    <property type="match status" value="1"/>
</dbReference>
<dbReference type="EMBL" id="JAERRJ010000013">
    <property type="protein sequence ID" value="MBL1078758.1"/>
    <property type="molecule type" value="Genomic_DNA"/>
</dbReference>
<dbReference type="PRINTS" id="PR01399">
    <property type="entry name" value="ENTSNTHTASED"/>
</dbReference>
<dbReference type="InterPro" id="IPR041354">
    <property type="entry name" value="4PPT_N"/>
</dbReference>
<name>A0ABS1MHQ5_9NOCA</name>
<dbReference type="InterPro" id="IPR053566">
    <property type="entry name" value="P-Pant_transferase"/>
</dbReference>
<evidence type="ECO:0000259" key="2">
    <source>
        <dbReference type="Pfam" id="PF01648"/>
    </source>
</evidence>
<feature type="domain" description="4'-phosphopantetheinyl transferase" evidence="2">
    <location>
        <begin position="126"/>
        <end position="200"/>
    </location>
</feature>
<dbReference type="PANTHER" id="PTHR38096">
    <property type="entry name" value="ENTEROBACTIN SYNTHASE COMPONENT D"/>
    <property type="match status" value="1"/>
</dbReference>
<evidence type="ECO:0000259" key="3">
    <source>
        <dbReference type="Pfam" id="PF17837"/>
    </source>
</evidence>
<accession>A0ABS1MHQ5</accession>
<dbReference type="InterPro" id="IPR008278">
    <property type="entry name" value="4-PPantetheinyl_Trfase_dom"/>
</dbReference>
<gene>
    <name evidence="4" type="ORF">JK358_30580</name>
</gene>
<dbReference type="InterPro" id="IPR003542">
    <property type="entry name" value="Enbac_synth_compD-like"/>
</dbReference>
<comment type="caution">
    <text evidence="4">The sequence shown here is derived from an EMBL/GenBank/DDBJ whole genome shotgun (WGS) entry which is preliminary data.</text>
</comment>
<dbReference type="Proteomes" id="UP000602198">
    <property type="component" value="Unassembled WGS sequence"/>
</dbReference>
<dbReference type="Gene3D" id="3.90.470.20">
    <property type="entry name" value="4'-phosphopantetheinyl transferase domain"/>
    <property type="match status" value="1"/>
</dbReference>
<organism evidence="4 5">
    <name type="scientific">Nocardia acididurans</name>
    <dbReference type="NCBI Taxonomy" id="2802282"/>
    <lineage>
        <taxon>Bacteria</taxon>
        <taxon>Bacillati</taxon>
        <taxon>Actinomycetota</taxon>
        <taxon>Actinomycetes</taxon>
        <taxon>Mycobacteriales</taxon>
        <taxon>Nocardiaceae</taxon>
        <taxon>Nocardia</taxon>
    </lineage>
</organism>
<dbReference type="Pfam" id="PF01648">
    <property type="entry name" value="ACPS"/>
    <property type="match status" value="1"/>
</dbReference>